<comment type="similarity">
    <text evidence="1 3">Belongs to the short-chain dehydrogenases/reductases (SDR) family.</text>
</comment>
<dbReference type="AlphaFoldDB" id="A0A4Q6XGW2"/>
<evidence type="ECO:0000256" key="3">
    <source>
        <dbReference type="RuleBase" id="RU000363"/>
    </source>
</evidence>
<evidence type="ECO:0000313" key="4">
    <source>
        <dbReference type="EMBL" id="RZF59131.1"/>
    </source>
</evidence>
<dbReference type="InterPro" id="IPR036291">
    <property type="entry name" value="NAD(P)-bd_dom_sf"/>
</dbReference>
<dbReference type="PANTHER" id="PTHR42760">
    <property type="entry name" value="SHORT-CHAIN DEHYDROGENASES/REDUCTASES FAMILY MEMBER"/>
    <property type="match status" value="1"/>
</dbReference>
<dbReference type="InterPro" id="IPR020904">
    <property type="entry name" value="Sc_DH/Rdtase_CS"/>
</dbReference>
<reference evidence="4 5" key="1">
    <citation type="submission" date="2019-02" db="EMBL/GenBank/DDBJ databases">
        <authorList>
            <person name="Li Y."/>
        </authorList>
    </citation>
    <scope>NUCLEOTIDE SEQUENCE [LARGE SCALE GENOMIC DNA]</scope>
    <source>
        <strain evidence="4 5">3-7</strain>
    </source>
</reference>
<name>A0A4Q6XGW2_9SPHN</name>
<dbReference type="Proteomes" id="UP000292085">
    <property type="component" value="Unassembled WGS sequence"/>
</dbReference>
<dbReference type="CDD" id="cd05233">
    <property type="entry name" value="SDR_c"/>
    <property type="match status" value="1"/>
</dbReference>
<keyword evidence="2" id="KW-0560">Oxidoreductase</keyword>
<gene>
    <name evidence="4" type="ORF">EWE75_23405</name>
</gene>
<dbReference type="Gene3D" id="3.40.50.720">
    <property type="entry name" value="NAD(P)-binding Rossmann-like Domain"/>
    <property type="match status" value="1"/>
</dbReference>
<dbReference type="GO" id="GO:0016616">
    <property type="term" value="F:oxidoreductase activity, acting on the CH-OH group of donors, NAD or NADP as acceptor"/>
    <property type="evidence" value="ECO:0007669"/>
    <property type="project" value="TreeGrafter"/>
</dbReference>
<dbReference type="RefSeq" id="WP_130160465.1">
    <property type="nucleotide sequence ID" value="NZ_SGIS01000084.1"/>
</dbReference>
<dbReference type="PRINTS" id="PR00080">
    <property type="entry name" value="SDRFAMILY"/>
</dbReference>
<evidence type="ECO:0000256" key="1">
    <source>
        <dbReference type="ARBA" id="ARBA00006484"/>
    </source>
</evidence>
<dbReference type="PROSITE" id="PS00061">
    <property type="entry name" value="ADH_SHORT"/>
    <property type="match status" value="1"/>
</dbReference>
<sequence length="261" mass="26438">MTEKIETALARQFGLEGRVALVTGAAGGIGKAIAHALADAGGAVIVVDRDESGARAVAEELSGNGHDAMHLMIDIGDEQSVRDGCTAAVGWKGAPWVLVNNAAIQNRSMILDTTAEFWDRTAAVNARGPFLMTREIGRAMIAAGAGGRIVNICSLGAVSPMVDGLAAYSASKGALRTLTMTTAYEWAEHGITANAIFPGGVVTPGAINASGPPIAGPALRGSLLGQCTPEDIAAAATFLASPAAGRVTNQALTVDGGYQLS</sequence>
<evidence type="ECO:0000256" key="2">
    <source>
        <dbReference type="ARBA" id="ARBA00023002"/>
    </source>
</evidence>
<dbReference type="Pfam" id="PF00106">
    <property type="entry name" value="adh_short"/>
    <property type="match status" value="1"/>
</dbReference>
<dbReference type="EMBL" id="SGIS01000084">
    <property type="protein sequence ID" value="RZF59131.1"/>
    <property type="molecule type" value="Genomic_DNA"/>
</dbReference>
<dbReference type="FunFam" id="3.40.50.720:FF:000084">
    <property type="entry name" value="Short-chain dehydrogenase reductase"/>
    <property type="match status" value="1"/>
</dbReference>
<dbReference type="OrthoDB" id="286404at2"/>
<evidence type="ECO:0000313" key="5">
    <source>
        <dbReference type="Proteomes" id="UP000292085"/>
    </source>
</evidence>
<dbReference type="InterPro" id="IPR002347">
    <property type="entry name" value="SDR_fam"/>
</dbReference>
<dbReference type="PANTHER" id="PTHR42760:SF115">
    <property type="entry name" value="3-OXOACYL-[ACYL-CARRIER-PROTEIN] REDUCTASE FABG"/>
    <property type="match status" value="1"/>
</dbReference>
<accession>A0A4Q6XGW2</accession>
<proteinExistence type="inferred from homology"/>
<dbReference type="SUPFAM" id="SSF51735">
    <property type="entry name" value="NAD(P)-binding Rossmann-fold domains"/>
    <property type="match status" value="1"/>
</dbReference>
<dbReference type="PRINTS" id="PR00081">
    <property type="entry name" value="GDHRDH"/>
</dbReference>
<keyword evidence="5" id="KW-1185">Reference proteome</keyword>
<organism evidence="4 5">
    <name type="scientific">Sphingomonas populi</name>
    <dbReference type="NCBI Taxonomy" id="2484750"/>
    <lineage>
        <taxon>Bacteria</taxon>
        <taxon>Pseudomonadati</taxon>
        <taxon>Pseudomonadota</taxon>
        <taxon>Alphaproteobacteria</taxon>
        <taxon>Sphingomonadales</taxon>
        <taxon>Sphingomonadaceae</taxon>
        <taxon>Sphingomonas</taxon>
    </lineage>
</organism>
<comment type="caution">
    <text evidence="4">The sequence shown here is derived from an EMBL/GenBank/DDBJ whole genome shotgun (WGS) entry which is preliminary data.</text>
</comment>
<protein>
    <submittedName>
        <fullName evidence="4">SDR family oxidoreductase</fullName>
    </submittedName>
</protein>